<dbReference type="Pfam" id="PF13180">
    <property type="entry name" value="PDZ_2"/>
    <property type="match status" value="1"/>
</dbReference>
<sequence>MDQPKSFRDSSRCTGVIASRRNGQIIMRNDRSTRRTVGWITAAVAASVVVAAGGMTASVLTVSDAVSAFSKAVASQSAAERAGYGYGSQGSSGGSGSSGNGNSYGYGYGQDGSGSSSSGTDATSSQAKGIVVIDTVLSYDQAEAAGTGMVLTSSGEILTNNHVVEGSTSIKVTVVSTGKTYTAKVVGTDATDDVAVLQLSGASGLTTASIGDSSNVSTGDNVTAVGNAGGTGSLTAASGTVTGTDKSITTQAESSVASESLSGLIETDAGIQSGDSGGPLYNSSGKVIAIDTAASADTQVSDGYAIPIDDALSIVTKIENGDAGSNITIGLPAFLGVEVASTDASTGLGDSGLGSGLGGSSGYGGGDYGYSGGDGSTQTATGATIAEVIDGTPAASAGLAAGDTITAVGGTTVTSSDGLTSALKKYSPGDSVSITWTDSSGASQTATVTLTSGPAA</sequence>
<evidence type="ECO:0000256" key="1">
    <source>
        <dbReference type="ARBA" id="ARBA00022670"/>
    </source>
</evidence>
<dbReference type="SMART" id="SM00228">
    <property type="entry name" value="PDZ"/>
    <property type="match status" value="1"/>
</dbReference>
<keyword evidence="2" id="KW-0378">Hydrolase</keyword>
<dbReference type="PANTHER" id="PTHR43343:SF3">
    <property type="entry name" value="PROTEASE DO-LIKE 8, CHLOROPLASTIC"/>
    <property type="match status" value="1"/>
</dbReference>
<dbReference type="Gene3D" id="2.30.42.10">
    <property type="match status" value="1"/>
</dbReference>
<accession>A0A5B8M2Q2</accession>
<dbReference type="PROSITE" id="PS50106">
    <property type="entry name" value="PDZ"/>
    <property type="match status" value="1"/>
</dbReference>
<evidence type="ECO:0000313" key="5">
    <source>
        <dbReference type="EMBL" id="QDZ15068.1"/>
    </source>
</evidence>
<dbReference type="InterPro" id="IPR001940">
    <property type="entry name" value="Peptidase_S1C"/>
</dbReference>
<keyword evidence="6" id="KW-1185">Reference proteome</keyword>
<dbReference type="InterPro" id="IPR051201">
    <property type="entry name" value="Chloro_Bact_Ser_Proteases"/>
</dbReference>
<evidence type="ECO:0000256" key="2">
    <source>
        <dbReference type="ARBA" id="ARBA00022801"/>
    </source>
</evidence>
<feature type="domain" description="PDZ" evidence="4">
    <location>
        <begin position="366"/>
        <end position="415"/>
    </location>
</feature>
<protein>
    <submittedName>
        <fullName evidence="5">PDZ domain-containing protein</fullName>
    </submittedName>
</protein>
<dbReference type="SUPFAM" id="SSF50494">
    <property type="entry name" value="Trypsin-like serine proteases"/>
    <property type="match status" value="1"/>
</dbReference>
<dbReference type="KEGG" id="huw:FPZ11_10055"/>
<dbReference type="InterPro" id="IPR036034">
    <property type="entry name" value="PDZ_sf"/>
</dbReference>
<dbReference type="PANTHER" id="PTHR43343">
    <property type="entry name" value="PEPTIDASE S12"/>
    <property type="match status" value="1"/>
</dbReference>
<dbReference type="OrthoDB" id="73775at2"/>
<dbReference type="InterPro" id="IPR001478">
    <property type="entry name" value="PDZ"/>
</dbReference>
<keyword evidence="1" id="KW-0645">Protease</keyword>
<dbReference type="EMBL" id="CP042305">
    <property type="protein sequence ID" value="QDZ15068.1"/>
    <property type="molecule type" value="Genomic_DNA"/>
</dbReference>
<dbReference type="InterPro" id="IPR009003">
    <property type="entry name" value="Peptidase_S1_PA"/>
</dbReference>
<keyword evidence="3" id="KW-0472">Membrane</keyword>
<dbReference type="GO" id="GO:0006508">
    <property type="term" value="P:proteolysis"/>
    <property type="evidence" value="ECO:0007669"/>
    <property type="project" value="UniProtKB-KW"/>
</dbReference>
<name>A0A5B8M2Q2_9MICO</name>
<dbReference type="Proteomes" id="UP000320216">
    <property type="component" value="Chromosome"/>
</dbReference>
<evidence type="ECO:0000256" key="3">
    <source>
        <dbReference type="SAM" id="Phobius"/>
    </source>
</evidence>
<dbReference type="Pfam" id="PF13365">
    <property type="entry name" value="Trypsin_2"/>
    <property type="match status" value="1"/>
</dbReference>
<reference evidence="5 6" key="1">
    <citation type="submission" date="2019-07" db="EMBL/GenBank/DDBJ databases">
        <title>Full genome sequence of Humibacter sp. WJ7-1.</title>
        <authorList>
            <person name="Im W.-T."/>
        </authorList>
    </citation>
    <scope>NUCLEOTIDE SEQUENCE [LARGE SCALE GENOMIC DNA]</scope>
    <source>
        <strain evidence="5 6">WJ7-1</strain>
    </source>
</reference>
<gene>
    <name evidence="5" type="ORF">FPZ11_10055</name>
</gene>
<proteinExistence type="predicted"/>
<keyword evidence="3" id="KW-0812">Transmembrane</keyword>
<organism evidence="5 6">
    <name type="scientific">Humibacter ginsenosidimutans</name>
    <dbReference type="NCBI Taxonomy" id="2599293"/>
    <lineage>
        <taxon>Bacteria</taxon>
        <taxon>Bacillati</taxon>
        <taxon>Actinomycetota</taxon>
        <taxon>Actinomycetes</taxon>
        <taxon>Micrococcales</taxon>
        <taxon>Microbacteriaceae</taxon>
        <taxon>Humibacter</taxon>
    </lineage>
</organism>
<evidence type="ECO:0000313" key="6">
    <source>
        <dbReference type="Proteomes" id="UP000320216"/>
    </source>
</evidence>
<dbReference type="GO" id="GO:0004252">
    <property type="term" value="F:serine-type endopeptidase activity"/>
    <property type="evidence" value="ECO:0007669"/>
    <property type="project" value="InterPro"/>
</dbReference>
<keyword evidence="3" id="KW-1133">Transmembrane helix</keyword>
<dbReference type="SUPFAM" id="SSF50156">
    <property type="entry name" value="PDZ domain-like"/>
    <property type="match status" value="1"/>
</dbReference>
<dbReference type="Gene3D" id="2.40.10.120">
    <property type="match status" value="1"/>
</dbReference>
<dbReference type="PRINTS" id="PR00834">
    <property type="entry name" value="PROTEASES2C"/>
</dbReference>
<feature type="transmembrane region" description="Helical" evidence="3">
    <location>
        <begin position="37"/>
        <end position="60"/>
    </location>
</feature>
<evidence type="ECO:0000259" key="4">
    <source>
        <dbReference type="PROSITE" id="PS50106"/>
    </source>
</evidence>
<dbReference type="AlphaFoldDB" id="A0A5B8M2Q2"/>